<organism evidence="6 7">
    <name type="scientific">Nocardioides fonticola</name>
    <dbReference type="NCBI Taxonomy" id="450363"/>
    <lineage>
        <taxon>Bacteria</taxon>
        <taxon>Bacillati</taxon>
        <taxon>Actinomycetota</taxon>
        <taxon>Actinomycetes</taxon>
        <taxon>Propionibacteriales</taxon>
        <taxon>Nocardioidaceae</taxon>
        <taxon>Nocardioides</taxon>
    </lineage>
</organism>
<evidence type="ECO:0000256" key="3">
    <source>
        <dbReference type="ARBA" id="ARBA00023295"/>
    </source>
</evidence>
<accession>A0ABP7Y0Z8</accession>
<keyword evidence="7" id="KW-1185">Reference proteome</keyword>
<gene>
    <name evidence="6" type="ORF">GCM10022215_41110</name>
</gene>
<dbReference type="InterPro" id="IPR017853">
    <property type="entry name" value="GH"/>
</dbReference>
<dbReference type="InterPro" id="IPR006311">
    <property type="entry name" value="TAT_signal"/>
</dbReference>
<evidence type="ECO:0000313" key="7">
    <source>
        <dbReference type="Proteomes" id="UP001501495"/>
    </source>
</evidence>
<feature type="active site" description="Proton donor" evidence="4">
    <location>
        <position position="163"/>
    </location>
</feature>
<dbReference type="Proteomes" id="UP001501495">
    <property type="component" value="Unassembled WGS sequence"/>
</dbReference>
<dbReference type="PROSITE" id="PS51764">
    <property type="entry name" value="GH26"/>
    <property type="match status" value="1"/>
</dbReference>
<reference evidence="7" key="1">
    <citation type="journal article" date="2019" name="Int. J. Syst. Evol. Microbiol.">
        <title>The Global Catalogue of Microorganisms (GCM) 10K type strain sequencing project: providing services to taxonomists for standard genome sequencing and annotation.</title>
        <authorList>
            <consortium name="The Broad Institute Genomics Platform"/>
            <consortium name="The Broad Institute Genome Sequencing Center for Infectious Disease"/>
            <person name="Wu L."/>
            <person name="Ma J."/>
        </authorList>
    </citation>
    <scope>NUCLEOTIDE SEQUENCE [LARGE SCALE GENOMIC DNA]</scope>
    <source>
        <strain evidence="7">JCM 16703</strain>
    </source>
</reference>
<dbReference type="SUPFAM" id="SSF51445">
    <property type="entry name" value="(Trans)glycosidases"/>
    <property type="match status" value="1"/>
</dbReference>
<keyword evidence="3 4" id="KW-0326">Glycosidase</keyword>
<dbReference type="InterPro" id="IPR022790">
    <property type="entry name" value="GH26_dom"/>
</dbReference>
<proteinExistence type="inferred from homology"/>
<evidence type="ECO:0000313" key="6">
    <source>
        <dbReference type="EMBL" id="GAA4129001.1"/>
    </source>
</evidence>
<feature type="active site" description="Nucleophile" evidence="4">
    <location>
        <position position="274"/>
    </location>
</feature>
<protein>
    <recommendedName>
        <fullName evidence="5">GH26 domain-containing protein</fullName>
    </recommendedName>
</protein>
<name>A0ABP7Y0Z8_9ACTN</name>
<evidence type="ECO:0000259" key="5">
    <source>
        <dbReference type="PROSITE" id="PS51764"/>
    </source>
</evidence>
<evidence type="ECO:0000256" key="1">
    <source>
        <dbReference type="ARBA" id="ARBA00007754"/>
    </source>
</evidence>
<dbReference type="EMBL" id="BAAAZH010000033">
    <property type="protein sequence ID" value="GAA4129001.1"/>
    <property type="molecule type" value="Genomic_DNA"/>
</dbReference>
<evidence type="ECO:0000256" key="2">
    <source>
        <dbReference type="ARBA" id="ARBA00022801"/>
    </source>
</evidence>
<dbReference type="PROSITE" id="PS51318">
    <property type="entry name" value="TAT"/>
    <property type="match status" value="1"/>
</dbReference>
<comment type="caution">
    <text evidence="6">The sequence shown here is derived from an EMBL/GenBank/DDBJ whole genome shotgun (WGS) entry which is preliminary data.</text>
</comment>
<dbReference type="Pfam" id="PF02156">
    <property type="entry name" value="Glyco_hydro_26"/>
    <property type="match status" value="1"/>
</dbReference>
<dbReference type="PANTHER" id="PTHR40079:SF6">
    <property type="entry name" value="GH26 DOMAIN-CONTAINING PROTEIN"/>
    <property type="match status" value="1"/>
</dbReference>
<dbReference type="PANTHER" id="PTHR40079">
    <property type="entry name" value="MANNAN ENDO-1,4-BETA-MANNOSIDASE E-RELATED"/>
    <property type="match status" value="1"/>
</dbReference>
<sequence>MDHPLTAAPRRTVLRGLLGLGAAAVVGTALPAALPSGAASASGRRAARASRGLVLGLASPGLPFDGDAFLRTAATLGYTPTSATSYVAWSAGSDFPADQARALASYGSTPVITWEPWNPSNGVTQPLYRHAAISAGVHDAYLTRWAQQIKAYGGRVVLRLMHEGNGSWYPWGVGVNGNTAASYVAAWRHVVAIFDRVGATNARFRWNPNVDPDPAMPRFETFYPGDAWVDSVSLDGYNWGTTQSWSSWLSFSETFSGPVNRMLKLTAKPLHIDETGCPEGAGGDKAAWVRGMFDYVAARPEIRTVTWFDFAKEADWRVLSSQASIDAFKAGLGTA</sequence>
<dbReference type="Gene3D" id="3.20.20.80">
    <property type="entry name" value="Glycosidases"/>
    <property type="match status" value="1"/>
</dbReference>
<dbReference type="InterPro" id="IPR000805">
    <property type="entry name" value="Glyco_hydro_26"/>
</dbReference>
<keyword evidence="2 4" id="KW-0378">Hydrolase</keyword>
<feature type="domain" description="GH26" evidence="5">
    <location>
        <begin position="29"/>
        <end position="328"/>
    </location>
</feature>
<dbReference type="RefSeq" id="WP_344735402.1">
    <property type="nucleotide sequence ID" value="NZ_BAAAZH010000033.1"/>
</dbReference>
<comment type="similarity">
    <text evidence="1 4">Belongs to the glycosyl hydrolase 26 family.</text>
</comment>
<evidence type="ECO:0000256" key="4">
    <source>
        <dbReference type="PROSITE-ProRule" id="PRU01100"/>
    </source>
</evidence>